<evidence type="ECO:0000259" key="6">
    <source>
        <dbReference type="Pfam" id="PF23765"/>
    </source>
</evidence>
<dbReference type="InterPro" id="IPR042539">
    <property type="entry name" value="Matrix_C"/>
</dbReference>
<dbReference type="EMBL" id="MZ328290">
    <property type="protein sequence ID" value="UBB42382.1"/>
    <property type="molecule type" value="Viral_cRNA"/>
</dbReference>
<protein>
    <recommendedName>
        <fullName evidence="2">Matrix protein</fullName>
    </recommendedName>
</protein>
<proteinExistence type="predicted"/>
<feature type="domain" description="Matrix protein C-terminal Paramyxoviridae" evidence="6">
    <location>
        <begin position="175"/>
        <end position="332"/>
    </location>
</feature>
<reference evidence="7" key="1">
    <citation type="submission" date="2021-05" db="EMBL/GenBank/DDBJ databases">
        <title>Comparation of mammalian active virome structures and with host-virus interactions in sympatric communities.</title>
        <authorList>
            <person name="Tan Z."/>
            <person name="Nie F.-Y."/>
            <person name="Zhang Y.-Z."/>
        </authorList>
    </citation>
    <scope>NUCLEOTIDE SEQUENCE</scope>
    <source>
        <strain evidence="7">WFB_Rpear</strain>
    </source>
</reference>
<dbReference type="InterPro" id="IPR055413">
    <property type="entry name" value="Matrix_Paramyxo_C"/>
</dbReference>
<dbReference type="Proteomes" id="UP001246610">
    <property type="component" value="Segment"/>
</dbReference>
<organism evidence="7 8">
    <name type="scientific">Wufeng Rhinolophus pearsonii paramyxovirus 1</name>
    <dbReference type="NCBI Taxonomy" id="2877502"/>
    <lineage>
        <taxon>Viruses</taxon>
        <taxon>Riboviria</taxon>
        <taxon>Orthornavirae</taxon>
        <taxon>Negarnaviricota</taxon>
        <taxon>Haploviricotina</taxon>
        <taxon>Monjiviricetes</taxon>
        <taxon>Mononegavirales</taxon>
        <taxon>Paramyxoviridae</taxon>
        <taxon>Orthoparamyxovirinae</taxon>
        <taxon>Parajeilongvirus</taxon>
        <taxon>Parajeilongvirus rhinolophi</taxon>
    </lineage>
</organism>
<dbReference type="Gene3D" id="2.70.20.50">
    <property type="entry name" value="Viral matrix protein, N-terminal domain"/>
    <property type="match status" value="1"/>
</dbReference>
<evidence type="ECO:0000256" key="3">
    <source>
        <dbReference type="ARBA" id="ARBA00022844"/>
    </source>
</evidence>
<keyword evidence="4" id="KW-0468">Viral matrix protein</keyword>
<accession>A0AAE9BVM8</accession>
<evidence type="ECO:0000256" key="2">
    <source>
        <dbReference type="ARBA" id="ARBA00017678"/>
    </source>
</evidence>
<comment type="subcellular location">
    <subcellularLocation>
        <location evidence="1">Virion</location>
    </subcellularLocation>
</comment>
<dbReference type="InterPro" id="IPR000982">
    <property type="entry name" value="Matrix_Paramyxo_N"/>
</dbReference>
<dbReference type="GO" id="GO:0019068">
    <property type="term" value="P:virion assembly"/>
    <property type="evidence" value="ECO:0007669"/>
    <property type="project" value="InterPro"/>
</dbReference>
<evidence type="ECO:0000256" key="4">
    <source>
        <dbReference type="ARBA" id="ARBA00023311"/>
    </source>
</evidence>
<evidence type="ECO:0000313" key="8">
    <source>
        <dbReference type="Proteomes" id="UP001246610"/>
    </source>
</evidence>
<sequence>MDGTATFHPRSWEEGSTLEAFEPEVDELGKIKPKYKLINPGFNDRKSSGYMYLIIYGIIELDKDKPEEKSKNKVWCLSSFPLGVAKSLTNPEELLKSVIQLSITVRRTAGYDEKIVYGCQNIPPELSPWTTILQNGAVFPAIKVCSHIETIPLDKSLKMRPIFLAITLLTDAGVYKVPRNILDFRYRNAISFNLLVEIKIGMDLTKTGIKGILDEEGNHITTFMIHVGNFARRSGKVYSADYCRRKVDKMDLRFALGAIGGLSFHVRVAGKMSNALRAQLGYRQTICYSLMDTNPFLNKLMWKAECQINKVTAVFQPSVPREFKIYNDICIDHTGKILL</sequence>
<evidence type="ECO:0000313" key="7">
    <source>
        <dbReference type="EMBL" id="UBB42382.1"/>
    </source>
</evidence>
<keyword evidence="3" id="KW-0946">Virion</keyword>
<keyword evidence="8" id="KW-1185">Reference proteome</keyword>
<name>A0AAE9BVM8_9MONO</name>
<dbReference type="Pfam" id="PF23765">
    <property type="entry name" value="Matrix_Paramyxo_C"/>
    <property type="match status" value="1"/>
</dbReference>
<evidence type="ECO:0000259" key="5">
    <source>
        <dbReference type="Pfam" id="PF00661"/>
    </source>
</evidence>
<evidence type="ECO:0000256" key="1">
    <source>
        <dbReference type="ARBA" id="ARBA00004328"/>
    </source>
</evidence>
<feature type="domain" description="Matrix protein N-terminal" evidence="5">
    <location>
        <begin position="5"/>
        <end position="171"/>
    </location>
</feature>
<dbReference type="GO" id="GO:0044423">
    <property type="term" value="C:virion component"/>
    <property type="evidence" value="ECO:0007669"/>
    <property type="project" value="UniProtKB-KW"/>
</dbReference>
<dbReference type="InterPro" id="IPR042540">
    <property type="entry name" value="Matrix_N"/>
</dbReference>
<dbReference type="GO" id="GO:0039660">
    <property type="term" value="F:structural constituent of virion"/>
    <property type="evidence" value="ECO:0007669"/>
    <property type="project" value="UniProtKB-KW"/>
</dbReference>
<dbReference type="Pfam" id="PF00661">
    <property type="entry name" value="Matrix_Paramyxo_N"/>
    <property type="match status" value="1"/>
</dbReference>
<dbReference type="Gene3D" id="2.70.20.60">
    <property type="entry name" value="Viral matrix protein, C-terminal domain"/>
    <property type="match status" value="1"/>
</dbReference>